<dbReference type="InterPro" id="IPR006050">
    <property type="entry name" value="DNA_photolyase_N"/>
</dbReference>
<dbReference type="InterPro" id="IPR036155">
    <property type="entry name" value="Crypto/Photolyase_N_sf"/>
</dbReference>
<dbReference type="GO" id="GO:0009416">
    <property type="term" value="P:response to light stimulus"/>
    <property type="evidence" value="ECO:0007669"/>
    <property type="project" value="TreeGrafter"/>
</dbReference>
<evidence type="ECO:0000259" key="11">
    <source>
        <dbReference type="PROSITE" id="PS51645"/>
    </source>
</evidence>
<feature type="domain" description="Photolyase/cryptochrome alpha/beta" evidence="11">
    <location>
        <begin position="6"/>
        <end position="139"/>
    </location>
</feature>
<comment type="cofactor">
    <cofactor evidence="8">
        <name>FAD</name>
        <dbReference type="ChEBI" id="CHEBI:57692"/>
    </cofactor>
    <text evidence="8">Binds 1 FAD per subunit.</text>
</comment>
<dbReference type="PROSITE" id="PS51645">
    <property type="entry name" value="PHR_CRY_ALPHA_BETA"/>
    <property type="match status" value="1"/>
</dbReference>
<dbReference type="Pfam" id="PF00875">
    <property type="entry name" value="DNA_photolyase"/>
    <property type="match status" value="1"/>
</dbReference>
<dbReference type="PROSITE" id="PS00691">
    <property type="entry name" value="DNA_PHOTOLYASES_1_2"/>
    <property type="match status" value="1"/>
</dbReference>
<dbReference type="Gene3D" id="3.40.50.620">
    <property type="entry name" value="HUPs"/>
    <property type="match status" value="1"/>
</dbReference>
<feature type="binding site" evidence="8">
    <location>
        <begin position="284"/>
        <end position="291"/>
    </location>
    <ligand>
        <name>FAD</name>
        <dbReference type="ChEBI" id="CHEBI:57692"/>
    </ligand>
</feature>
<name>A0A398CHI7_9BURK</name>
<organism evidence="12 13">
    <name type="scientific">Simplicispira hankyongi</name>
    <dbReference type="NCBI Taxonomy" id="2315688"/>
    <lineage>
        <taxon>Bacteria</taxon>
        <taxon>Pseudomonadati</taxon>
        <taxon>Pseudomonadota</taxon>
        <taxon>Betaproteobacteria</taxon>
        <taxon>Burkholderiales</taxon>
        <taxon>Comamonadaceae</taxon>
        <taxon>Simplicispira</taxon>
    </lineage>
</organism>
<dbReference type="SUPFAM" id="SSF48173">
    <property type="entry name" value="Cryptochrome/photolyase FAD-binding domain"/>
    <property type="match status" value="1"/>
</dbReference>
<dbReference type="RefSeq" id="WP_119108978.1">
    <property type="nucleotide sequence ID" value="NZ_QXJC01000003.1"/>
</dbReference>
<feature type="site" description="Electron transfer via tryptophanyl radical" evidence="9">
    <location>
        <position position="315"/>
    </location>
</feature>
<evidence type="ECO:0000256" key="10">
    <source>
        <dbReference type="RuleBase" id="RU004182"/>
    </source>
</evidence>
<comment type="catalytic activity">
    <reaction evidence="7">
        <text>cyclobutadipyrimidine (in DNA) = 2 pyrimidine residues (in DNA).</text>
        <dbReference type="EC" id="4.1.99.3"/>
    </reaction>
</comment>
<accession>A0A398CHI7</accession>
<dbReference type="SUPFAM" id="SSF52425">
    <property type="entry name" value="Cryptochrome/photolyase, N-terminal domain"/>
    <property type="match status" value="1"/>
</dbReference>
<dbReference type="OrthoDB" id="9772484at2"/>
<dbReference type="Pfam" id="PF03441">
    <property type="entry name" value="FAD_binding_7"/>
    <property type="match status" value="1"/>
</dbReference>
<dbReference type="EMBL" id="QXJC01000003">
    <property type="protein sequence ID" value="RID98313.1"/>
    <property type="molecule type" value="Genomic_DNA"/>
</dbReference>
<sequence length="494" mass="54919">MPQLFPCGLVWFRRDLRVHDHPALFHALRECAQVHCAFVFDKEILAPLPRADRRVRFIRESLVELDASLRALAHDSACGLIMLHAAASAAVPELAERLGVQAVYAAHDDEPAALLRDAQVRTALAAQGRELRLVKDHTIFARSELLTQAGTPYTVFTPYKKAWLRKVDPFFLSAYPVRIPPGTLAPRGEFGARGIPALSALGFAPSETVRLPVPAGSSGGRSLWTDFSARMDAYDQARDYPAIKGPSYLGVHLRFGTLSVREVAREAYARMQAGSSGAAAWLSELVWRDFYQQLVAHFPHVVERSFKPAYDAIAWETGEQADALWTAWQTGRTGYPLVDAAMAQINQTGYMHNRLRMVVASFLAKDLGLDWRRGEAYFAQQLTDFELASNNGGWQWASSSGCDAQPWFRIFNPVTQSQKFDPKGGFIRRYLPELARLNDTDVHAPWLARSEALRAAGVVLGADYPLPVVDHAHARDRTLARYSVVKEARLSGNP</sequence>
<feature type="binding site" evidence="8">
    <location>
        <position position="281"/>
    </location>
    <ligand>
        <name>FAD</name>
        <dbReference type="ChEBI" id="CHEBI:57692"/>
    </ligand>
</feature>
<dbReference type="GO" id="GO:0000719">
    <property type="term" value="P:photoreactive repair"/>
    <property type="evidence" value="ECO:0007669"/>
    <property type="project" value="UniProtKB-ARBA"/>
</dbReference>
<keyword evidence="12" id="KW-0456">Lyase</keyword>
<dbReference type="AlphaFoldDB" id="A0A398CHI7"/>
<keyword evidence="13" id="KW-1185">Reference proteome</keyword>
<evidence type="ECO:0000256" key="8">
    <source>
        <dbReference type="PIRSR" id="PIRSR602081-1"/>
    </source>
</evidence>
<evidence type="ECO:0000256" key="7">
    <source>
        <dbReference type="ARBA" id="ARBA00033999"/>
    </source>
</evidence>
<dbReference type="InterPro" id="IPR036134">
    <property type="entry name" value="Crypto/Photolyase_FAD-like_sf"/>
</dbReference>
<evidence type="ECO:0000256" key="1">
    <source>
        <dbReference type="ARBA" id="ARBA00001932"/>
    </source>
</evidence>
<comment type="caution">
    <text evidence="12">The sequence shown here is derived from an EMBL/GenBank/DDBJ whole genome shotgun (WGS) entry which is preliminary data.</text>
</comment>
<dbReference type="FunFam" id="1.10.579.10:FF:000003">
    <property type="entry name" value="Deoxyribodipyrimidine photo-lyase"/>
    <property type="match status" value="1"/>
</dbReference>
<comment type="cofactor">
    <cofactor evidence="1">
        <name>(6R)-5,10-methylene-5,6,7,8-tetrahydrofolate</name>
        <dbReference type="ChEBI" id="CHEBI:15636"/>
    </cofactor>
</comment>
<dbReference type="Proteomes" id="UP000266302">
    <property type="component" value="Unassembled WGS sequence"/>
</dbReference>
<dbReference type="Gene3D" id="1.10.579.10">
    <property type="entry name" value="DNA Cyclobutane Dipyrimidine Photolyase, subunit A, domain 3"/>
    <property type="match status" value="1"/>
</dbReference>
<dbReference type="PROSITE" id="PS00394">
    <property type="entry name" value="DNA_PHOTOLYASES_1_1"/>
    <property type="match status" value="1"/>
</dbReference>
<dbReference type="EC" id="4.1.99.3" evidence="2"/>
<reference evidence="12 13" key="1">
    <citation type="submission" date="2018-09" db="EMBL/GenBank/DDBJ databases">
        <title>Draft genome of Simplicispira sp. NY-02.</title>
        <authorList>
            <person name="Im W.T."/>
        </authorList>
    </citation>
    <scope>NUCLEOTIDE SEQUENCE [LARGE SCALE GENOMIC DNA]</scope>
    <source>
        <strain evidence="12 13">NY-02</strain>
    </source>
</reference>
<feature type="site" description="Electron transfer via tryptophanyl radical" evidence="9">
    <location>
        <position position="394"/>
    </location>
</feature>
<protein>
    <recommendedName>
        <fullName evidence="3">Deoxyribodipyrimidine photo-lyase</fullName>
        <ecNumber evidence="2">4.1.99.3</ecNumber>
    </recommendedName>
</protein>
<keyword evidence="5 8" id="KW-0274">FAD</keyword>
<proteinExistence type="inferred from homology"/>
<feature type="binding site" evidence="8">
    <location>
        <position position="234"/>
    </location>
    <ligand>
        <name>FAD</name>
        <dbReference type="ChEBI" id="CHEBI:57692"/>
    </ligand>
</feature>
<comment type="similarity">
    <text evidence="10">Belongs to the DNA photolyase family.</text>
</comment>
<dbReference type="InterPro" id="IPR005101">
    <property type="entry name" value="Cryptochr/Photolyase_FAD-bd"/>
</dbReference>
<keyword evidence="6 10" id="KW-0157">Chromophore</keyword>
<keyword evidence="4 8" id="KW-0285">Flavoprotein</keyword>
<dbReference type="InterPro" id="IPR002081">
    <property type="entry name" value="Cryptochrome/DNA_photolyase_1"/>
</dbReference>
<dbReference type="PANTHER" id="PTHR11455:SF9">
    <property type="entry name" value="CRYPTOCHROME CIRCADIAN CLOCK 5 ISOFORM X1"/>
    <property type="match status" value="1"/>
</dbReference>
<gene>
    <name evidence="12" type="ORF">D3F03_08690</name>
</gene>
<evidence type="ECO:0000313" key="12">
    <source>
        <dbReference type="EMBL" id="RID98313.1"/>
    </source>
</evidence>
<feature type="site" description="Electron transfer via tryptophanyl radical" evidence="9">
    <location>
        <position position="371"/>
    </location>
</feature>
<dbReference type="GO" id="GO:0003677">
    <property type="term" value="F:DNA binding"/>
    <property type="evidence" value="ECO:0007669"/>
    <property type="project" value="TreeGrafter"/>
</dbReference>
<dbReference type="InterPro" id="IPR018394">
    <property type="entry name" value="DNA_photolyase_1_CS_C"/>
</dbReference>
<evidence type="ECO:0000256" key="2">
    <source>
        <dbReference type="ARBA" id="ARBA00013149"/>
    </source>
</evidence>
<dbReference type="PANTHER" id="PTHR11455">
    <property type="entry name" value="CRYPTOCHROME"/>
    <property type="match status" value="1"/>
</dbReference>
<evidence type="ECO:0000256" key="3">
    <source>
        <dbReference type="ARBA" id="ARBA00014046"/>
    </source>
</evidence>
<dbReference type="PRINTS" id="PR00147">
    <property type="entry name" value="DNAPHOTLYASE"/>
</dbReference>
<dbReference type="InterPro" id="IPR014729">
    <property type="entry name" value="Rossmann-like_a/b/a_fold"/>
</dbReference>
<evidence type="ECO:0000256" key="5">
    <source>
        <dbReference type="ARBA" id="ARBA00022827"/>
    </source>
</evidence>
<evidence type="ECO:0000313" key="13">
    <source>
        <dbReference type="Proteomes" id="UP000266302"/>
    </source>
</evidence>
<dbReference type="Gene3D" id="1.25.40.80">
    <property type="match status" value="1"/>
</dbReference>
<dbReference type="GO" id="GO:0003904">
    <property type="term" value="F:deoxyribodipyrimidine photo-lyase activity"/>
    <property type="evidence" value="ECO:0007669"/>
    <property type="project" value="UniProtKB-EC"/>
</dbReference>
<evidence type="ECO:0000256" key="9">
    <source>
        <dbReference type="PIRSR" id="PIRSR602081-2"/>
    </source>
</evidence>
<dbReference type="GO" id="GO:0071949">
    <property type="term" value="F:FAD binding"/>
    <property type="evidence" value="ECO:0007669"/>
    <property type="project" value="TreeGrafter"/>
</dbReference>
<evidence type="ECO:0000256" key="4">
    <source>
        <dbReference type="ARBA" id="ARBA00022630"/>
    </source>
</evidence>
<evidence type="ECO:0000256" key="6">
    <source>
        <dbReference type="ARBA" id="ARBA00022991"/>
    </source>
</evidence>